<dbReference type="InterPro" id="IPR036291">
    <property type="entry name" value="NAD(P)-bd_dom_sf"/>
</dbReference>
<evidence type="ECO:0000256" key="1">
    <source>
        <dbReference type="ARBA" id="ARBA00005854"/>
    </source>
</evidence>
<evidence type="ECO:0000313" key="8">
    <source>
        <dbReference type="Proteomes" id="UP001500630"/>
    </source>
</evidence>
<gene>
    <name evidence="7" type="primary">serA_1</name>
    <name evidence="7" type="ORF">GCM10022419_023430</name>
</gene>
<reference evidence="8" key="1">
    <citation type="journal article" date="2019" name="Int. J. Syst. Evol. Microbiol.">
        <title>The Global Catalogue of Microorganisms (GCM) 10K type strain sequencing project: providing services to taxonomists for standard genome sequencing and annotation.</title>
        <authorList>
            <consortium name="The Broad Institute Genomics Platform"/>
            <consortium name="The Broad Institute Genome Sequencing Center for Infectious Disease"/>
            <person name="Wu L."/>
            <person name="Ma J."/>
        </authorList>
    </citation>
    <scope>NUCLEOTIDE SEQUENCE [LARGE SCALE GENOMIC DNA]</scope>
    <source>
        <strain evidence="8">JCM 17326</strain>
    </source>
</reference>
<comment type="caution">
    <text evidence="7">The sequence shown here is derived from an EMBL/GenBank/DDBJ whole genome shotgun (WGS) entry which is preliminary data.</text>
</comment>
<evidence type="ECO:0000256" key="4">
    <source>
        <dbReference type="RuleBase" id="RU003719"/>
    </source>
</evidence>
<organism evidence="7 8">
    <name type="scientific">Nonomuraea rosea</name>
    <dbReference type="NCBI Taxonomy" id="638574"/>
    <lineage>
        <taxon>Bacteria</taxon>
        <taxon>Bacillati</taxon>
        <taxon>Actinomycetota</taxon>
        <taxon>Actinomycetes</taxon>
        <taxon>Streptosporangiales</taxon>
        <taxon>Streptosporangiaceae</taxon>
        <taxon>Nonomuraea</taxon>
    </lineage>
</organism>
<feature type="domain" description="D-isomer specific 2-hydroxyacid dehydrogenase catalytic" evidence="5">
    <location>
        <begin position="74"/>
        <end position="306"/>
    </location>
</feature>
<keyword evidence="2 4" id="KW-0560">Oxidoreductase</keyword>
<evidence type="ECO:0000259" key="6">
    <source>
        <dbReference type="Pfam" id="PF02826"/>
    </source>
</evidence>
<dbReference type="Proteomes" id="UP001500630">
    <property type="component" value="Unassembled WGS sequence"/>
</dbReference>
<dbReference type="SUPFAM" id="SSF52283">
    <property type="entry name" value="Formate/glycerate dehydrogenase catalytic domain-like"/>
    <property type="match status" value="1"/>
</dbReference>
<dbReference type="InterPro" id="IPR029753">
    <property type="entry name" value="D-isomer_DH_CS"/>
</dbReference>
<evidence type="ECO:0000313" key="7">
    <source>
        <dbReference type="EMBL" id="GAA3542576.1"/>
    </source>
</evidence>
<dbReference type="PROSITE" id="PS00670">
    <property type="entry name" value="D_2_HYDROXYACID_DH_2"/>
    <property type="match status" value="1"/>
</dbReference>
<dbReference type="Pfam" id="PF00389">
    <property type="entry name" value="2-Hacid_dh"/>
    <property type="match status" value="1"/>
</dbReference>
<dbReference type="EMBL" id="BAABDQ010000004">
    <property type="protein sequence ID" value="GAA3542576.1"/>
    <property type="molecule type" value="Genomic_DNA"/>
</dbReference>
<keyword evidence="3" id="KW-0520">NAD</keyword>
<comment type="similarity">
    <text evidence="1 4">Belongs to the D-isomer specific 2-hydroxyacid dehydrogenase family.</text>
</comment>
<evidence type="ECO:0000259" key="5">
    <source>
        <dbReference type="Pfam" id="PF00389"/>
    </source>
</evidence>
<protein>
    <submittedName>
        <fullName evidence="7">D-3-phosphoglycerate dehydrogenase SerA</fullName>
    </submittedName>
</protein>
<dbReference type="Gene3D" id="3.40.50.720">
    <property type="entry name" value="NAD(P)-binding Rossmann-like Domain"/>
    <property type="match status" value="2"/>
</dbReference>
<dbReference type="PANTHER" id="PTHR42789:SF1">
    <property type="entry name" value="D-ISOMER SPECIFIC 2-HYDROXYACID DEHYDROGENASE FAMILY PROTEIN (AFU_ORTHOLOGUE AFUA_6G10090)"/>
    <property type="match status" value="1"/>
</dbReference>
<proteinExistence type="inferred from homology"/>
<dbReference type="InterPro" id="IPR006140">
    <property type="entry name" value="D-isomer_DH_NAD-bd"/>
</dbReference>
<dbReference type="SUPFAM" id="SSF51735">
    <property type="entry name" value="NAD(P)-binding Rossmann-fold domains"/>
    <property type="match status" value="1"/>
</dbReference>
<dbReference type="InterPro" id="IPR050857">
    <property type="entry name" value="D-2-hydroxyacid_DH"/>
</dbReference>
<accession>A0ABP6W263</accession>
<dbReference type="PANTHER" id="PTHR42789">
    <property type="entry name" value="D-ISOMER SPECIFIC 2-HYDROXYACID DEHYDROGENASE FAMILY PROTEIN (AFU_ORTHOLOGUE AFUA_6G10090)"/>
    <property type="match status" value="1"/>
</dbReference>
<keyword evidence="8" id="KW-1185">Reference proteome</keyword>
<evidence type="ECO:0000256" key="3">
    <source>
        <dbReference type="ARBA" id="ARBA00023027"/>
    </source>
</evidence>
<evidence type="ECO:0000256" key="2">
    <source>
        <dbReference type="ARBA" id="ARBA00023002"/>
    </source>
</evidence>
<sequence>MLPALPESALARLGEIAELAEVPARPSLGFTDEQLADLIIGTGATVLITDGDQVRTSVLGLHLDIVAVMGPPTSVDLALAAERGVTVLHAPDRDAEAVAELTLALMFAVSRNIVTADREVRGGRAYHDRMPPAQRHRGRRLTGRTFGIVGLGRVGRAMRWRCEGLGMQVIACDPFVPEATHTLPALLAESDVVSLHVPLTAETRGFFGYVEFGAMRPGSIYLNTSRGALHDLTALVDALRWGQVGGAGLDHFEGEWLDPAHPLTSLPNVVLTPRLGEATGESQEELAETLVADIGRLLRGEEPAHAYVPVMPLAGSA</sequence>
<dbReference type="Pfam" id="PF02826">
    <property type="entry name" value="2-Hacid_dh_C"/>
    <property type="match status" value="1"/>
</dbReference>
<dbReference type="InterPro" id="IPR006139">
    <property type="entry name" value="D-isomer_2_OHA_DH_cat_dom"/>
</dbReference>
<feature type="domain" description="D-isomer specific 2-hydroxyacid dehydrogenase NAD-binding" evidence="6">
    <location>
        <begin position="103"/>
        <end position="275"/>
    </location>
</feature>
<name>A0ABP6W263_9ACTN</name>